<keyword evidence="2" id="KW-0863">Zinc-finger</keyword>
<keyword evidence="1" id="KW-0479">Metal-binding</keyword>
<dbReference type="EMBL" id="JBAKBA010000020">
    <property type="protein sequence ID" value="MEL0659464.1"/>
    <property type="molecule type" value="Genomic_DNA"/>
</dbReference>
<accession>A0ABU9HC61</accession>
<comment type="caution">
    <text evidence="5">The sequence shown here is derived from an EMBL/GenBank/DDBJ whole genome shotgun (WGS) entry which is preliminary data.</text>
</comment>
<sequence length="102" mass="11628">MMKLVYTHENHFIVGNIKNLIEAQNIKVFIKNEFSQGAMGEVSAFDCWPEVWVFDDNDLEAATAILKQSQQSKNIADWVCANCNEKNDPAFEVCWNCNNEAP</sequence>
<feature type="domain" description="RanBP2-type" evidence="4">
    <location>
        <begin position="78"/>
        <end position="97"/>
    </location>
</feature>
<dbReference type="RefSeq" id="WP_341628017.1">
    <property type="nucleotide sequence ID" value="NZ_JBAKBA010000020.1"/>
</dbReference>
<dbReference type="PROSITE" id="PS01358">
    <property type="entry name" value="ZF_RANBP2_1"/>
    <property type="match status" value="1"/>
</dbReference>
<evidence type="ECO:0000259" key="4">
    <source>
        <dbReference type="PROSITE" id="PS01358"/>
    </source>
</evidence>
<evidence type="ECO:0000256" key="2">
    <source>
        <dbReference type="ARBA" id="ARBA00022771"/>
    </source>
</evidence>
<dbReference type="Proteomes" id="UP001366060">
    <property type="component" value="Unassembled WGS sequence"/>
</dbReference>
<dbReference type="Pfam" id="PF09413">
    <property type="entry name" value="DUF2007"/>
    <property type="match status" value="1"/>
</dbReference>
<dbReference type="InterPro" id="IPR018551">
    <property type="entry name" value="DUF2007"/>
</dbReference>
<evidence type="ECO:0000313" key="5">
    <source>
        <dbReference type="EMBL" id="MEL0659464.1"/>
    </source>
</evidence>
<reference evidence="5 6" key="1">
    <citation type="submission" date="2024-02" db="EMBL/GenBank/DDBJ databases">
        <title>Bacteria isolated from the canopy kelp, Nereocystis luetkeana.</title>
        <authorList>
            <person name="Pfister C.A."/>
            <person name="Younker I.T."/>
            <person name="Light S.H."/>
        </authorList>
    </citation>
    <scope>NUCLEOTIDE SEQUENCE [LARGE SCALE GENOMIC DNA]</scope>
    <source>
        <strain evidence="5 6">TI.2.07</strain>
    </source>
</reference>
<gene>
    <name evidence="5" type="ORF">V6255_09985</name>
</gene>
<dbReference type="InterPro" id="IPR001876">
    <property type="entry name" value="Znf_RanBP2"/>
</dbReference>
<evidence type="ECO:0000256" key="3">
    <source>
        <dbReference type="ARBA" id="ARBA00022833"/>
    </source>
</evidence>
<organism evidence="5 6">
    <name type="scientific">Psychromonas arctica</name>
    <dbReference type="NCBI Taxonomy" id="168275"/>
    <lineage>
        <taxon>Bacteria</taxon>
        <taxon>Pseudomonadati</taxon>
        <taxon>Pseudomonadota</taxon>
        <taxon>Gammaproteobacteria</taxon>
        <taxon>Alteromonadales</taxon>
        <taxon>Psychromonadaceae</taxon>
        <taxon>Psychromonas</taxon>
    </lineage>
</organism>
<evidence type="ECO:0000256" key="1">
    <source>
        <dbReference type="ARBA" id="ARBA00022723"/>
    </source>
</evidence>
<protein>
    <submittedName>
        <fullName evidence="5">DUF2007 domain-containing protein</fullName>
    </submittedName>
</protein>
<keyword evidence="3" id="KW-0862">Zinc</keyword>
<name>A0ABU9HC61_9GAMM</name>
<proteinExistence type="predicted"/>
<evidence type="ECO:0000313" key="6">
    <source>
        <dbReference type="Proteomes" id="UP001366060"/>
    </source>
</evidence>
<keyword evidence="6" id="KW-1185">Reference proteome</keyword>